<accession>A0A2A5T1Y3</accession>
<keyword evidence="3" id="KW-1185">Reference proteome</keyword>
<comment type="caution">
    <text evidence="2">The sequence shown here is derived from an EMBL/GenBank/DDBJ whole genome shotgun (WGS) entry which is preliminary data.</text>
</comment>
<dbReference type="InterPro" id="IPR025668">
    <property type="entry name" value="Tnp_DDE_dom"/>
</dbReference>
<proteinExistence type="predicted"/>
<protein>
    <recommendedName>
        <fullName evidence="1">Transposase DDE domain-containing protein</fullName>
    </recommendedName>
</protein>
<gene>
    <name evidence="2" type="ORF">BTN49_2208</name>
</gene>
<sequence>MLRKRFIVETVFDQLKNISQIEHSRHHSCISFMSKLLAGLIAYSLQLKKPIIKMIWLDKQVFMQI</sequence>
<feature type="domain" description="Transposase DDE" evidence="1">
    <location>
        <begin position="1"/>
        <end position="28"/>
    </location>
</feature>
<dbReference type="AlphaFoldDB" id="A0A2A5T1Y3"/>
<dbReference type="Pfam" id="PF13612">
    <property type="entry name" value="DDE_Tnp_1_3"/>
    <property type="match status" value="1"/>
</dbReference>
<name>A0A2A5T1Y3_9GAMM</name>
<reference evidence="3" key="1">
    <citation type="submission" date="2017-04" db="EMBL/GenBank/DDBJ databases">
        <title>Genome evolution of the luminous symbionts of deep sea anglerfish.</title>
        <authorList>
            <person name="Hendry T.A."/>
        </authorList>
    </citation>
    <scope>NUCLEOTIDE SEQUENCE [LARGE SCALE GENOMIC DNA]</scope>
</reference>
<evidence type="ECO:0000259" key="1">
    <source>
        <dbReference type="Pfam" id="PF13612"/>
    </source>
</evidence>
<organism evidence="2 3">
    <name type="scientific">Candidatus Enterovibrio escicola</name>
    <dbReference type="NCBI Taxonomy" id="1927127"/>
    <lineage>
        <taxon>Bacteria</taxon>
        <taxon>Pseudomonadati</taxon>
        <taxon>Pseudomonadota</taxon>
        <taxon>Gammaproteobacteria</taxon>
        <taxon>Vibrionales</taxon>
        <taxon>Vibrionaceae</taxon>
        <taxon>Enterovibrio</taxon>
    </lineage>
</organism>
<dbReference type="EMBL" id="NBYY01000025">
    <property type="protein sequence ID" value="PCS22141.1"/>
    <property type="molecule type" value="Genomic_DNA"/>
</dbReference>
<dbReference type="Proteomes" id="UP000219020">
    <property type="component" value="Unassembled WGS sequence"/>
</dbReference>
<evidence type="ECO:0000313" key="3">
    <source>
        <dbReference type="Proteomes" id="UP000219020"/>
    </source>
</evidence>
<evidence type="ECO:0000313" key="2">
    <source>
        <dbReference type="EMBL" id="PCS22141.1"/>
    </source>
</evidence>